<evidence type="ECO:0000313" key="2">
    <source>
        <dbReference type="Proteomes" id="UP001149165"/>
    </source>
</evidence>
<evidence type="ECO:0000313" key="1">
    <source>
        <dbReference type="EMBL" id="KAJ5100512.1"/>
    </source>
</evidence>
<reference evidence="1" key="1">
    <citation type="submission" date="2022-11" db="EMBL/GenBank/DDBJ databases">
        <authorList>
            <person name="Petersen C."/>
        </authorList>
    </citation>
    <scope>NUCLEOTIDE SEQUENCE</scope>
    <source>
        <strain evidence="1">IBT 30069</strain>
    </source>
</reference>
<name>A0A9W9FHY0_9EURO</name>
<dbReference type="AlphaFoldDB" id="A0A9W9FHY0"/>
<keyword evidence="2" id="KW-1185">Reference proteome</keyword>
<dbReference type="SUPFAM" id="SSF53474">
    <property type="entry name" value="alpha/beta-Hydrolases"/>
    <property type="match status" value="1"/>
</dbReference>
<dbReference type="GO" id="GO:0017000">
    <property type="term" value="P:antibiotic biosynthetic process"/>
    <property type="evidence" value="ECO:0007669"/>
    <property type="project" value="UniProtKB-ARBA"/>
</dbReference>
<comment type="caution">
    <text evidence="1">The sequence shown here is derived from an EMBL/GenBank/DDBJ whole genome shotgun (WGS) entry which is preliminary data.</text>
</comment>
<organism evidence="1 2">
    <name type="scientific">Penicillium angulare</name>
    <dbReference type="NCBI Taxonomy" id="116970"/>
    <lineage>
        <taxon>Eukaryota</taxon>
        <taxon>Fungi</taxon>
        <taxon>Dikarya</taxon>
        <taxon>Ascomycota</taxon>
        <taxon>Pezizomycotina</taxon>
        <taxon>Eurotiomycetes</taxon>
        <taxon>Eurotiomycetidae</taxon>
        <taxon>Eurotiales</taxon>
        <taxon>Aspergillaceae</taxon>
        <taxon>Penicillium</taxon>
    </lineage>
</organism>
<gene>
    <name evidence="1" type="ORF">N7456_006564</name>
</gene>
<dbReference type="Gene3D" id="3.40.50.1820">
    <property type="entry name" value="alpha/beta hydrolase"/>
    <property type="match status" value="1"/>
</dbReference>
<dbReference type="InterPro" id="IPR029058">
    <property type="entry name" value="AB_hydrolase_fold"/>
</dbReference>
<dbReference type="Proteomes" id="UP001149165">
    <property type="component" value="Unassembled WGS sequence"/>
</dbReference>
<sequence>MMVSSKFKVIEHSIPCQSIREYHRAGKRENPSLQLAIKQYIPLENTTSGLEGVTIIAGHANGIPKECYEPIWEELLSLTSVNIKAIWIADSSNQGASGVINENELGDDPNWFDHSRDLLYMVNHFRDQIQAPIVGIAHSFSCSQFVHLSIMHPRLFQSLVFIDPMIQNESPSKLGGPSPALWTSRRPDFWPSAQDAEKHIRENGFWRKWDPKCVDQYIRFGLRPAPTALYPDSDSAAVTLTTTKAQEAWSYLRLNATPRDEKGEFNKESFLNPDLATVPREGDNNHPDWALVCPWCCIAFEYLLYVRPAVLYIFGERSHINPPERRADKLERTGKGLGGSGGVAAGRVRSEILSKGSHMAPLEKVHDTAQLLSGWLESQIKVYQAEKDFWNHHESGKSEQNGVALSKEWMKYVQQPVETKRAIKSNL</sequence>
<dbReference type="OrthoDB" id="94039at2759"/>
<proteinExistence type="predicted"/>
<protein>
    <submittedName>
        <fullName evidence="1">Toxin biosynthesis protein</fullName>
    </submittedName>
</protein>
<accession>A0A9W9FHY0</accession>
<reference evidence="1" key="2">
    <citation type="journal article" date="2023" name="IMA Fungus">
        <title>Comparative genomic study of the Penicillium genus elucidates a diverse pangenome and 15 lateral gene transfer events.</title>
        <authorList>
            <person name="Petersen C."/>
            <person name="Sorensen T."/>
            <person name="Nielsen M.R."/>
            <person name="Sondergaard T.E."/>
            <person name="Sorensen J.L."/>
            <person name="Fitzpatrick D.A."/>
            <person name="Frisvad J.C."/>
            <person name="Nielsen K.L."/>
        </authorList>
    </citation>
    <scope>NUCLEOTIDE SEQUENCE</scope>
    <source>
        <strain evidence="1">IBT 30069</strain>
    </source>
</reference>
<dbReference type="EMBL" id="JAPQKH010000004">
    <property type="protein sequence ID" value="KAJ5100512.1"/>
    <property type="molecule type" value="Genomic_DNA"/>
</dbReference>
<dbReference type="GO" id="GO:0072330">
    <property type="term" value="P:monocarboxylic acid biosynthetic process"/>
    <property type="evidence" value="ECO:0007669"/>
    <property type="project" value="UniProtKB-ARBA"/>
</dbReference>